<evidence type="ECO:0000259" key="2">
    <source>
        <dbReference type="Pfam" id="PF13193"/>
    </source>
</evidence>
<dbReference type="Gene3D" id="3.30.300.30">
    <property type="match status" value="1"/>
</dbReference>
<dbReference type="AlphaFoldDB" id="A0A142JFL3"/>
<evidence type="ECO:0000313" key="3">
    <source>
        <dbReference type="EMBL" id="AMR76875.1"/>
    </source>
</evidence>
<dbReference type="InterPro" id="IPR000873">
    <property type="entry name" value="AMP-dep_synth/lig_dom"/>
</dbReference>
<evidence type="ECO:0000313" key="4">
    <source>
        <dbReference type="Proteomes" id="UP000075238"/>
    </source>
</evidence>
<dbReference type="InterPro" id="IPR045851">
    <property type="entry name" value="AMP-bd_C_sf"/>
</dbReference>
<evidence type="ECO:0000259" key="1">
    <source>
        <dbReference type="Pfam" id="PF00501"/>
    </source>
</evidence>
<dbReference type="PANTHER" id="PTHR43767:SF7">
    <property type="entry name" value="MEDIUM_LONG-CHAIN-FATTY-ACID--COA LIGASE FADD8"/>
    <property type="match status" value="1"/>
</dbReference>
<dbReference type="Gene3D" id="3.40.50.12780">
    <property type="entry name" value="N-terminal domain of ligase-like"/>
    <property type="match status" value="1"/>
</dbReference>
<proteinExistence type="predicted"/>
<accession>A0A142JFL3</accession>
<dbReference type="InterPro" id="IPR025110">
    <property type="entry name" value="AMP-bd_C"/>
</dbReference>
<name>A0A142JFL3_9BURK</name>
<dbReference type="PANTHER" id="PTHR43767">
    <property type="entry name" value="LONG-CHAIN-FATTY-ACID--COA LIGASE"/>
    <property type="match status" value="1"/>
</dbReference>
<dbReference type="InterPro" id="IPR050237">
    <property type="entry name" value="ATP-dep_AMP-bd_enzyme"/>
</dbReference>
<dbReference type="STRING" id="1796606.A2G96_03465"/>
<dbReference type="OrthoDB" id="9766486at2"/>
<dbReference type="RefSeq" id="WP_062796790.1">
    <property type="nucleotide sequence ID" value="NZ_CP014844.1"/>
</dbReference>
<dbReference type="EMBL" id="CP014844">
    <property type="protein sequence ID" value="AMR76875.1"/>
    <property type="molecule type" value="Genomic_DNA"/>
</dbReference>
<dbReference type="InterPro" id="IPR042099">
    <property type="entry name" value="ANL_N_sf"/>
</dbReference>
<protein>
    <submittedName>
        <fullName evidence="3">Long-chain fatty acid--CoA ligase</fullName>
    </submittedName>
</protein>
<reference evidence="3 4" key="1">
    <citation type="submission" date="2016-03" db="EMBL/GenBank/DDBJ databases">
        <title>Complete genome sequence of a novel chlorpyrifos degrading bacterium, Cupriavidus nantongensis sp. X1.</title>
        <authorList>
            <person name="Fang L."/>
        </authorList>
    </citation>
    <scope>NUCLEOTIDE SEQUENCE [LARGE SCALE GENOMIC DNA]</scope>
    <source>
        <strain evidence="3 4">X1</strain>
    </source>
</reference>
<dbReference type="Pfam" id="PF00501">
    <property type="entry name" value="AMP-binding"/>
    <property type="match status" value="1"/>
</dbReference>
<dbReference type="Proteomes" id="UP000075238">
    <property type="component" value="Chromosome 1"/>
</dbReference>
<feature type="domain" description="AMP-dependent synthetase/ligase" evidence="1">
    <location>
        <begin position="8"/>
        <end position="357"/>
    </location>
</feature>
<organism evidence="3 4">
    <name type="scientific">Cupriavidus nantongensis</name>
    <dbReference type="NCBI Taxonomy" id="1796606"/>
    <lineage>
        <taxon>Bacteria</taxon>
        <taxon>Pseudomonadati</taxon>
        <taxon>Pseudomonadota</taxon>
        <taxon>Betaproteobacteria</taxon>
        <taxon>Burkholderiales</taxon>
        <taxon>Burkholderiaceae</taxon>
        <taxon>Cupriavidus</taxon>
    </lineage>
</organism>
<sequence>MYPIDFLWRAAHRHPERTAIFSPDGQLSYRVLADTVLRRAAALVALDPLPRSRVCVGAANTVDHLVAILAILAAGKVWVPLNPRNGDPELRRIVDFVEPSLVLADAGMAERLGGIAPPLRLLSDLGADGGDPAAVVMGPRGRGGVPLEAAQAVKFTGGSTGAPKGVIQPLRAWNANIATQIHELGLTPADRYLVAAPITHGTSTYMLPLLGAGGALVFPESARPAGLLDAAQAHGATLFFAPPTLILALVEEQRRAPRALPALRYLVYGGAPMRPEQIRDAQAVFGPVLCTSFGQTEAPQIITFLPPGEMHGERLASVGRPSLLTRVAIVDKAGNVLGAGEEGEIAVRGDLVMSGYLKAETETRKTLVDGWLRTGDAGVFDEHGFLFLRDRIRDVIITGGFNVYPGDVEVVLSAHPAVADCSVVGIPDAKWGEAVHAAVQLRPGMQVAADELIALVKHELGSVKTPKHIHVFDALPRSAVGKVLKPAVRESILSTWSAT</sequence>
<dbReference type="PROSITE" id="PS00455">
    <property type="entry name" value="AMP_BINDING"/>
    <property type="match status" value="1"/>
</dbReference>
<dbReference type="InterPro" id="IPR020845">
    <property type="entry name" value="AMP-binding_CS"/>
</dbReference>
<dbReference type="Pfam" id="PF13193">
    <property type="entry name" value="AMP-binding_C"/>
    <property type="match status" value="1"/>
</dbReference>
<dbReference type="GO" id="GO:0016877">
    <property type="term" value="F:ligase activity, forming carbon-sulfur bonds"/>
    <property type="evidence" value="ECO:0007669"/>
    <property type="project" value="UniProtKB-ARBA"/>
</dbReference>
<feature type="domain" description="AMP-binding enzyme C-terminal" evidence="2">
    <location>
        <begin position="408"/>
        <end position="482"/>
    </location>
</feature>
<keyword evidence="3" id="KW-0436">Ligase</keyword>
<keyword evidence="4" id="KW-1185">Reference proteome</keyword>
<dbReference type="SUPFAM" id="SSF56801">
    <property type="entry name" value="Acetyl-CoA synthetase-like"/>
    <property type="match status" value="1"/>
</dbReference>
<dbReference type="KEGG" id="cnan:A2G96_03465"/>
<gene>
    <name evidence="3" type="ORF">A2G96_03465</name>
</gene>